<protein>
    <recommendedName>
        <fullName evidence="6">Gram-positive cocci surface proteins LPxTG domain-containing protein</fullName>
    </recommendedName>
</protein>
<evidence type="ECO:0000313" key="7">
    <source>
        <dbReference type="EMBL" id="KJW13399.1"/>
    </source>
</evidence>
<feature type="region of interest" description="Disordered" evidence="5">
    <location>
        <begin position="46"/>
        <end position="158"/>
    </location>
</feature>
<reference evidence="7 8" key="1">
    <citation type="submission" date="2015-03" db="EMBL/GenBank/DDBJ databases">
        <authorList>
            <person name="Zheng J."/>
            <person name="Ganezle M."/>
        </authorList>
    </citation>
    <scope>NUCLEOTIDE SEQUENCE [LARGE SCALE GENOMIC DNA]</scope>
    <source>
        <strain evidence="7 8">LP38</strain>
    </source>
</reference>
<dbReference type="NCBIfam" id="TIGR01167">
    <property type="entry name" value="LPXTG_anchor"/>
    <property type="match status" value="1"/>
</dbReference>
<dbReference type="AlphaFoldDB" id="A0A0F3RUX9"/>
<keyword evidence="1" id="KW-0134">Cell wall</keyword>
<dbReference type="NCBIfam" id="TIGR03715">
    <property type="entry name" value="KxYKxGKxW"/>
    <property type="match status" value="1"/>
</dbReference>
<feature type="compositionally biased region" description="Low complexity" evidence="5">
    <location>
        <begin position="577"/>
        <end position="626"/>
    </location>
</feature>
<feature type="compositionally biased region" description="Polar residues" evidence="5">
    <location>
        <begin position="60"/>
        <end position="69"/>
    </location>
</feature>
<evidence type="ECO:0000256" key="2">
    <source>
        <dbReference type="ARBA" id="ARBA00022525"/>
    </source>
</evidence>
<dbReference type="Proteomes" id="UP000033491">
    <property type="component" value="Unassembled WGS sequence"/>
</dbReference>
<feature type="compositionally biased region" description="Basic and acidic residues" evidence="5">
    <location>
        <begin position="149"/>
        <end position="158"/>
    </location>
</feature>
<gene>
    <name evidence="7" type="ORF">VC81_02740</name>
</gene>
<feature type="compositionally biased region" description="Low complexity" evidence="5">
    <location>
        <begin position="70"/>
        <end position="91"/>
    </location>
</feature>
<dbReference type="Pfam" id="PF00746">
    <property type="entry name" value="Gram_pos_anchor"/>
    <property type="match status" value="1"/>
</dbReference>
<dbReference type="PATRIC" id="fig|216463.3.peg.2366"/>
<dbReference type="EMBL" id="JZCR01000006">
    <property type="protein sequence ID" value="KJW13399.1"/>
    <property type="molecule type" value="Genomic_DNA"/>
</dbReference>
<dbReference type="OrthoDB" id="2296576at2"/>
<feature type="compositionally biased region" description="Low complexity" evidence="5">
    <location>
        <begin position="105"/>
        <end position="116"/>
    </location>
</feature>
<accession>A0A0F3RUX9</accession>
<dbReference type="InterPro" id="IPR022263">
    <property type="entry name" value="KxYKxGKxW"/>
</dbReference>
<evidence type="ECO:0000256" key="4">
    <source>
        <dbReference type="ARBA" id="ARBA00023088"/>
    </source>
</evidence>
<sequence>MKQKAAQMTTRVHYKGYKAGKRWLYATLGVTALGIGLMGPTQANADTAADGSTDAAQGTVSDQPVDTTSQTVTLPAAQTAPAAADAPTQETGNSDDESPETTDANTPETNPQETETAGQSTPQPETEADPTPVAEPAAQAQTTSPAPAVDKDPGATDKAVDTNVDLTAQIKATNDQGTTISQSTDTNNAGVIVNANATDITAVYTMKNLTDNDQTVYSTLLLLPKYYEAASATSQVVVADSFNINELVSSLPAGLQMSFAVENGNYKSYADLLKAYPDFQLADLKQIRLDGTLGANQGVTINVPLTALKKDLYTISGVEKVGATNIMGNTNGGDLAFRFAEQLPDVAGQYRAVTAVKLNELYESVPDDIQALIPEVKPGDVSYNNLYNPGSPSADHFYTGGYVSVDLAATGIADLVKDHGYSVLLNADGTPQSTYLYQNKADQQGGSDSGPAIVGGDGSAATGTYAPHVYITLRKVLTAKDSTLKVGDQWTDLDNFVAGLDDADAPLTADQVGVQVQDPDGIMQAGKAVRSGDLTVTYSYQVAADYYGKGEPYIVTVTAKVHVDPAADGGNQGGGSTTTPTDPGDNGGSTTTPTDPGDNGGSTVTPTNPGNNGGTTTPSHPTTGGSAADANRPTAQQPGNAPQPAKTVNRVTASQTQRGGAAATATTTTARAAGRVTQLAASTGASSATTSAQATQQSAGMTATTLPQTGERAASVNPLAAGVLLLLTTLGLAGRRKHRNG</sequence>
<proteinExistence type="predicted"/>
<evidence type="ECO:0000259" key="6">
    <source>
        <dbReference type="PROSITE" id="PS50847"/>
    </source>
</evidence>
<evidence type="ECO:0000256" key="3">
    <source>
        <dbReference type="ARBA" id="ARBA00022729"/>
    </source>
</evidence>
<dbReference type="RefSeq" id="WP_045806625.1">
    <property type="nucleotide sequence ID" value="NZ_JZCR01000006.1"/>
</dbReference>
<dbReference type="PROSITE" id="PS50847">
    <property type="entry name" value="GRAM_POS_ANCHORING"/>
    <property type="match status" value="1"/>
</dbReference>
<dbReference type="Pfam" id="PF19258">
    <property type="entry name" value="KxYKxGKxW_sig"/>
    <property type="match status" value="1"/>
</dbReference>
<feature type="compositionally biased region" description="Low complexity" evidence="5">
    <location>
        <begin position="652"/>
        <end position="669"/>
    </location>
</feature>
<evidence type="ECO:0000313" key="8">
    <source>
        <dbReference type="Proteomes" id="UP000033491"/>
    </source>
</evidence>
<keyword evidence="2" id="KW-0964">Secreted</keyword>
<dbReference type="STRING" id="216463.VC81_02740"/>
<feature type="region of interest" description="Disordered" evidence="5">
    <location>
        <begin position="565"/>
        <end position="669"/>
    </location>
</feature>
<feature type="compositionally biased region" description="Low complexity" evidence="5">
    <location>
        <begin position="134"/>
        <end position="148"/>
    </location>
</feature>
<feature type="domain" description="Gram-positive cocci surface proteins LPxTG" evidence="6">
    <location>
        <begin position="706"/>
        <end position="741"/>
    </location>
</feature>
<name>A0A0F3RUX9_9LACO</name>
<evidence type="ECO:0000256" key="1">
    <source>
        <dbReference type="ARBA" id="ARBA00022512"/>
    </source>
</evidence>
<keyword evidence="4" id="KW-0572">Peptidoglycan-anchor</keyword>
<organism evidence="7 8">
    <name type="scientific">Levilactobacillus spicheri</name>
    <dbReference type="NCBI Taxonomy" id="216463"/>
    <lineage>
        <taxon>Bacteria</taxon>
        <taxon>Bacillati</taxon>
        <taxon>Bacillota</taxon>
        <taxon>Bacilli</taxon>
        <taxon>Lactobacillales</taxon>
        <taxon>Lactobacillaceae</taxon>
        <taxon>Levilactobacillus</taxon>
    </lineage>
</organism>
<dbReference type="InterPro" id="IPR019931">
    <property type="entry name" value="LPXTG_anchor"/>
</dbReference>
<evidence type="ECO:0000256" key="5">
    <source>
        <dbReference type="SAM" id="MobiDB-lite"/>
    </source>
</evidence>
<comment type="caution">
    <text evidence="7">The sequence shown here is derived from an EMBL/GenBank/DDBJ whole genome shotgun (WGS) entry which is preliminary data.</text>
</comment>
<keyword evidence="3" id="KW-0732">Signal</keyword>
<feature type="compositionally biased region" description="Low complexity" evidence="5">
    <location>
        <begin position="46"/>
        <end position="59"/>
    </location>
</feature>